<organism evidence="1 2">
    <name type="scientific">Engystomops pustulosus</name>
    <name type="common">Tungara frog</name>
    <name type="synonym">Physalaemus pustulosus</name>
    <dbReference type="NCBI Taxonomy" id="76066"/>
    <lineage>
        <taxon>Eukaryota</taxon>
        <taxon>Metazoa</taxon>
        <taxon>Chordata</taxon>
        <taxon>Craniata</taxon>
        <taxon>Vertebrata</taxon>
        <taxon>Euteleostomi</taxon>
        <taxon>Amphibia</taxon>
        <taxon>Batrachia</taxon>
        <taxon>Anura</taxon>
        <taxon>Neobatrachia</taxon>
        <taxon>Hyloidea</taxon>
        <taxon>Leptodactylidae</taxon>
        <taxon>Leiuperinae</taxon>
        <taxon>Engystomops</taxon>
    </lineage>
</organism>
<dbReference type="AlphaFoldDB" id="A0AAV7DD74"/>
<sequence>MVLSLIGSNGYSESKLHLSSHPWTVWKMRLSAVGHITALAPPQVSSPQSITSQSVPSSWCRWLLHSKHFTEKLKEKFFFLLPHPPSIVLSCQPKLC</sequence>
<evidence type="ECO:0000313" key="2">
    <source>
        <dbReference type="Proteomes" id="UP000824782"/>
    </source>
</evidence>
<reference evidence="1" key="1">
    <citation type="thesis" date="2020" institute="ProQuest LLC" country="789 East Eisenhower Parkway, Ann Arbor, MI, USA">
        <title>Comparative Genomics and Chromosome Evolution.</title>
        <authorList>
            <person name="Mudd A.B."/>
        </authorList>
    </citation>
    <scope>NUCLEOTIDE SEQUENCE</scope>
    <source>
        <strain evidence="1">237g6f4</strain>
        <tissue evidence="1">Blood</tissue>
    </source>
</reference>
<protein>
    <submittedName>
        <fullName evidence="1">Uncharacterized protein</fullName>
    </submittedName>
</protein>
<dbReference type="EMBL" id="WNYA01000001">
    <property type="protein sequence ID" value="KAG8595408.1"/>
    <property type="molecule type" value="Genomic_DNA"/>
</dbReference>
<comment type="caution">
    <text evidence="1">The sequence shown here is derived from an EMBL/GenBank/DDBJ whole genome shotgun (WGS) entry which is preliminary data.</text>
</comment>
<keyword evidence="2" id="KW-1185">Reference proteome</keyword>
<name>A0AAV7DD74_ENGPU</name>
<gene>
    <name evidence="1" type="ORF">GDO81_001515</name>
</gene>
<proteinExistence type="predicted"/>
<evidence type="ECO:0000313" key="1">
    <source>
        <dbReference type="EMBL" id="KAG8595408.1"/>
    </source>
</evidence>
<accession>A0AAV7DD74</accession>
<dbReference type="Proteomes" id="UP000824782">
    <property type="component" value="Unassembled WGS sequence"/>
</dbReference>